<comment type="caution">
    <text evidence="1">The sequence shown here is derived from an EMBL/GenBank/DDBJ whole genome shotgun (WGS) entry which is preliminary data.</text>
</comment>
<gene>
    <name evidence="1" type="ORF">GTA51_01200</name>
</gene>
<keyword evidence="1" id="KW-0378">Hydrolase</keyword>
<dbReference type="OrthoDB" id="5457509at2"/>
<evidence type="ECO:0000313" key="2">
    <source>
        <dbReference type="Proteomes" id="UP000482487"/>
    </source>
</evidence>
<accession>A0A7C9MYQ6</accession>
<keyword evidence="1" id="KW-0540">Nuclease</keyword>
<dbReference type="GO" id="GO:0004527">
    <property type="term" value="F:exonuclease activity"/>
    <property type="evidence" value="ECO:0007669"/>
    <property type="project" value="UniProtKB-KW"/>
</dbReference>
<sequence>MTETTDSMLDTAAYLEALDFVRGLRAPGKPLGFPDYAQYIRLVAERVVIDLDAYEGELNDFQELPEPYELAYLTVRLERLQQRIKAEKGIDVSVL</sequence>
<dbReference type="AlphaFoldDB" id="A0A7C9MYQ6"/>
<protein>
    <submittedName>
        <fullName evidence="1">Exonuclease V subunit alpha</fullName>
    </submittedName>
</protein>
<keyword evidence="1" id="KW-0269">Exonuclease</keyword>
<organism evidence="1 2">
    <name type="scientific">Solidesulfovibrio aerotolerans</name>
    <dbReference type="NCBI Taxonomy" id="295255"/>
    <lineage>
        <taxon>Bacteria</taxon>
        <taxon>Pseudomonadati</taxon>
        <taxon>Thermodesulfobacteriota</taxon>
        <taxon>Desulfovibrionia</taxon>
        <taxon>Desulfovibrionales</taxon>
        <taxon>Desulfovibrionaceae</taxon>
        <taxon>Solidesulfovibrio</taxon>
    </lineage>
</organism>
<dbReference type="Proteomes" id="UP000482487">
    <property type="component" value="Unassembled WGS sequence"/>
</dbReference>
<keyword evidence="2" id="KW-1185">Reference proteome</keyword>
<dbReference type="RefSeq" id="WP_160957974.1">
    <property type="nucleotide sequence ID" value="NZ_WVUD01000001.1"/>
</dbReference>
<name>A0A7C9MYQ6_9BACT</name>
<evidence type="ECO:0000313" key="1">
    <source>
        <dbReference type="EMBL" id="MYL81757.1"/>
    </source>
</evidence>
<dbReference type="EMBL" id="WVUD01000001">
    <property type="protein sequence ID" value="MYL81757.1"/>
    <property type="molecule type" value="Genomic_DNA"/>
</dbReference>
<proteinExistence type="predicted"/>
<reference evidence="1 2" key="1">
    <citation type="submission" date="2020-01" db="EMBL/GenBank/DDBJ databases">
        <title>Genome sequence of Desulfovibrio aerotolerans DSM 16695(T).</title>
        <authorList>
            <person name="Karnachuk O."/>
            <person name="Avakyan M."/>
            <person name="Mardanov A."/>
            <person name="Kadnikov V."/>
            <person name="Ravin N."/>
        </authorList>
    </citation>
    <scope>NUCLEOTIDE SEQUENCE [LARGE SCALE GENOMIC DNA]</scope>
    <source>
        <strain evidence="1 2">DSM 16695</strain>
    </source>
</reference>